<organism evidence="2 3">
    <name type="scientific">Bos mutus</name>
    <name type="common">wild yak</name>
    <dbReference type="NCBI Taxonomy" id="72004"/>
    <lineage>
        <taxon>Eukaryota</taxon>
        <taxon>Metazoa</taxon>
        <taxon>Chordata</taxon>
        <taxon>Craniata</taxon>
        <taxon>Vertebrata</taxon>
        <taxon>Euteleostomi</taxon>
        <taxon>Mammalia</taxon>
        <taxon>Eutheria</taxon>
        <taxon>Laurasiatheria</taxon>
        <taxon>Artiodactyla</taxon>
        <taxon>Ruminantia</taxon>
        <taxon>Pecora</taxon>
        <taxon>Bovidae</taxon>
        <taxon>Bovinae</taxon>
        <taxon>Bos</taxon>
    </lineage>
</organism>
<evidence type="ECO:0000256" key="1">
    <source>
        <dbReference type="SAM" id="MobiDB-lite"/>
    </source>
</evidence>
<evidence type="ECO:0000313" key="3">
    <source>
        <dbReference type="Proteomes" id="UP000322234"/>
    </source>
</evidence>
<accession>A0A6B0QNC5</accession>
<comment type="caution">
    <text evidence="2">The sequence shown here is derived from an EMBL/GenBank/DDBJ whole genome shotgun (WGS) entry which is preliminary data.</text>
</comment>
<keyword evidence="3" id="KW-1185">Reference proteome</keyword>
<evidence type="ECO:0000313" key="2">
    <source>
        <dbReference type="EMBL" id="MXQ79368.1"/>
    </source>
</evidence>
<proteinExistence type="predicted"/>
<name>A0A6B0QNC5_9CETA</name>
<reference evidence="2" key="1">
    <citation type="submission" date="2019-10" db="EMBL/GenBank/DDBJ databases">
        <title>The sequence and de novo assembly of the wild yak genome.</title>
        <authorList>
            <person name="Liu Y."/>
        </authorList>
    </citation>
    <scope>NUCLEOTIDE SEQUENCE [LARGE SCALE GENOMIC DNA]</scope>
    <source>
        <strain evidence="2">WY2019</strain>
    </source>
</reference>
<feature type="compositionally biased region" description="Basic and acidic residues" evidence="1">
    <location>
        <begin position="95"/>
        <end position="108"/>
    </location>
</feature>
<sequence length="108" mass="12040">MGPVEDWEVVDGSLENIEKVLRAVSSHLPDKVAWTAADTVVQIFQTSLKANMDSALCETMQACDAQRRLEELEQRTLTLEQEPCGPEEPSVSESEAVRDSDDKHYGTF</sequence>
<feature type="region of interest" description="Disordered" evidence="1">
    <location>
        <begin position="77"/>
        <end position="108"/>
    </location>
</feature>
<dbReference type="Proteomes" id="UP000322234">
    <property type="component" value="Unassembled WGS sequence"/>
</dbReference>
<dbReference type="AlphaFoldDB" id="A0A6B0QNC5"/>
<gene>
    <name evidence="2" type="ORF">E5288_WYG000266</name>
</gene>
<protein>
    <submittedName>
        <fullName evidence="2">Uncharacterized protein</fullName>
    </submittedName>
</protein>
<feature type="compositionally biased region" description="Low complexity" evidence="1">
    <location>
        <begin position="77"/>
        <end position="94"/>
    </location>
</feature>
<dbReference type="EMBL" id="VBQZ03000001">
    <property type="protein sequence ID" value="MXQ79368.1"/>
    <property type="molecule type" value="Genomic_DNA"/>
</dbReference>